<accession>A0A498I9B9</accession>
<gene>
    <name evidence="1" type="ORF">DVH24_002163</name>
</gene>
<name>A0A498I9B9_MALDO</name>
<reference evidence="1 2" key="1">
    <citation type="submission" date="2018-10" db="EMBL/GenBank/DDBJ databases">
        <title>A high-quality apple genome assembly.</title>
        <authorList>
            <person name="Hu J."/>
        </authorList>
    </citation>
    <scope>NUCLEOTIDE SEQUENCE [LARGE SCALE GENOMIC DNA]</scope>
    <source>
        <strain evidence="2">cv. HFTH1</strain>
        <tissue evidence="1">Young leaf</tissue>
    </source>
</reference>
<dbReference type="AlphaFoldDB" id="A0A498I9B9"/>
<evidence type="ECO:0000313" key="2">
    <source>
        <dbReference type="Proteomes" id="UP000290289"/>
    </source>
</evidence>
<proteinExistence type="predicted"/>
<keyword evidence="2" id="KW-1185">Reference proteome</keyword>
<organism evidence="1 2">
    <name type="scientific">Malus domestica</name>
    <name type="common">Apple</name>
    <name type="synonym">Pyrus malus</name>
    <dbReference type="NCBI Taxonomy" id="3750"/>
    <lineage>
        <taxon>Eukaryota</taxon>
        <taxon>Viridiplantae</taxon>
        <taxon>Streptophyta</taxon>
        <taxon>Embryophyta</taxon>
        <taxon>Tracheophyta</taxon>
        <taxon>Spermatophyta</taxon>
        <taxon>Magnoliopsida</taxon>
        <taxon>eudicotyledons</taxon>
        <taxon>Gunneridae</taxon>
        <taxon>Pentapetalae</taxon>
        <taxon>rosids</taxon>
        <taxon>fabids</taxon>
        <taxon>Rosales</taxon>
        <taxon>Rosaceae</taxon>
        <taxon>Amygdaloideae</taxon>
        <taxon>Maleae</taxon>
        <taxon>Malus</taxon>
    </lineage>
</organism>
<dbReference type="Proteomes" id="UP000290289">
    <property type="component" value="Chromosome 13"/>
</dbReference>
<evidence type="ECO:0000313" key="1">
    <source>
        <dbReference type="EMBL" id="RXH78645.1"/>
    </source>
</evidence>
<dbReference type="EMBL" id="RDQH01000339">
    <property type="protein sequence ID" value="RXH78645.1"/>
    <property type="molecule type" value="Genomic_DNA"/>
</dbReference>
<comment type="caution">
    <text evidence="1">The sequence shown here is derived from an EMBL/GenBank/DDBJ whole genome shotgun (WGS) entry which is preliminary data.</text>
</comment>
<protein>
    <submittedName>
        <fullName evidence="1">Uncharacterized protein</fullName>
    </submittedName>
</protein>
<sequence>MAPKAIRIQSPCETGEGISTMGHLLNSLHRPRAGLHTELFFEERIVHSLGPVWTSQVSIAVENNMPKEKWFPTISSDRRTASNFCFRTFMALMSNKAALIVPVDSTCGYKAIFSCTDIHKPRLPHSFSFLDHFIIMGSTTMTMSKTLVGLMEEGLED</sequence>